<dbReference type="EMBL" id="HBKQ01062489">
    <property type="protein sequence ID" value="CAE2290003.1"/>
    <property type="molecule type" value="Transcribed_RNA"/>
</dbReference>
<keyword evidence="1" id="KW-0547">Nucleotide-binding</keyword>
<protein>
    <submittedName>
        <fullName evidence="3">Uncharacterized protein</fullName>
    </submittedName>
</protein>
<keyword evidence="2" id="KW-0342">GTP-binding</keyword>
<evidence type="ECO:0000256" key="1">
    <source>
        <dbReference type="ARBA" id="ARBA00022741"/>
    </source>
</evidence>
<dbReference type="Gene3D" id="3.30.1330.20">
    <property type="entry name" value="Tubulin/FtsZ, C-terminal domain"/>
    <property type="match status" value="1"/>
</dbReference>
<dbReference type="GO" id="GO:0005525">
    <property type="term" value="F:GTP binding"/>
    <property type="evidence" value="ECO:0007669"/>
    <property type="project" value="UniProtKB-KW"/>
</dbReference>
<dbReference type="AlphaFoldDB" id="A0A7S4NID5"/>
<dbReference type="PANTHER" id="PTHR34784:SF1">
    <property type="entry name" value="50S RIBOSOMAL PROTEIN L34"/>
    <property type="match status" value="1"/>
</dbReference>
<dbReference type="Pfam" id="PF09585">
    <property type="entry name" value="Lin0512_fam"/>
    <property type="match status" value="1"/>
</dbReference>
<proteinExistence type="predicted"/>
<dbReference type="InterPro" id="IPR011719">
    <property type="entry name" value="CHP02058"/>
</dbReference>
<sequence length="193" mass="20574">MAPPSLVSICLRRFAIPTIVTASFAASQANAGFVGFAGLATTSKILGREHKFTKTTIREMSSKECESSGEPFIPADQILFVECGFGNDGHGQSATKAAVRACRNAIEFNSIPSINRLVPGGYDRLKLDVLLAVPPKYREGLDLDAVRDVFPYGETKITIQDGGMVAPSGIAIEKLGDKNQDMVVVCSSVTVGY</sequence>
<name>A0A7S4NID5_9STRA</name>
<evidence type="ECO:0000256" key="2">
    <source>
        <dbReference type="ARBA" id="ARBA00023134"/>
    </source>
</evidence>
<dbReference type="InterPro" id="IPR037103">
    <property type="entry name" value="Tubulin/FtsZ-like_C"/>
</dbReference>
<dbReference type="PANTHER" id="PTHR34784">
    <property type="entry name" value="50S RIBOSOMAL PROTEIN L34"/>
    <property type="match status" value="1"/>
</dbReference>
<evidence type="ECO:0000313" key="3">
    <source>
        <dbReference type="EMBL" id="CAE2290003.1"/>
    </source>
</evidence>
<reference evidence="3" key="1">
    <citation type="submission" date="2021-01" db="EMBL/GenBank/DDBJ databases">
        <authorList>
            <person name="Corre E."/>
            <person name="Pelletier E."/>
            <person name="Niang G."/>
            <person name="Scheremetjew M."/>
            <person name="Finn R."/>
            <person name="Kale V."/>
            <person name="Holt S."/>
            <person name="Cochrane G."/>
            <person name="Meng A."/>
            <person name="Brown T."/>
            <person name="Cohen L."/>
        </authorList>
    </citation>
    <scope>NUCLEOTIDE SEQUENCE</scope>
    <source>
        <strain evidence="3">Isolate 1302-5</strain>
    </source>
</reference>
<gene>
    <name evidence="3" type="ORF">OAUR00152_LOCUS42601</name>
</gene>
<dbReference type="NCBIfam" id="TIGR02058">
    <property type="entry name" value="lin0512_fam"/>
    <property type="match status" value="1"/>
</dbReference>
<organism evidence="3">
    <name type="scientific">Odontella aurita</name>
    <dbReference type="NCBI Taxonomy" id="265563"/>
    <lineage>
        <taxon>Eukaryota</taxon>
        <taxon>Sar</taxon>
        <taxon>Stramenopiles</taxon>
        <taxon>Ochrophyta</taxon>
        <taxon>Bacillariophyta</taxon>
        <taxon>Mediophyceae</taxon>
        <taxon>Biddulphiophycidae</taxon>
        <taxon>Eupodiscales</taxon>
        <taxon>Odontellaceae</taxon>
        <taxon>Odontella</taxon>
    </lineage>
</organism>
<accession>A0A7S4NID5</accession>